<protein>
    <submittedName>
        <fullName evidence="1">Uncharacterized protein</fullName>
    </submittedName>
</protein>
<reference evidence="1 2" key="1">
    <citation type="journal article" date="2009" name="Appl. Environ. Microbiol.">
        <title>Metabolic versatility and indigenous origin of the archaeon Thermococcus sibiricus, isolated from a siberian oil reservoir, as revealed by genome analysis.</title>
        <authorList>
            <person name="Mardanov A.V."/>
            <person name="Ravin N.V."/>
            <person name="Svetlitchnyi V.A."/>
            <person name="Beletsky A.V."/>
            <person name="Miroshnichenko M.L."/>
            <person name="Bonch-Osmolovskaya E.A."/>
            <person name="Skryabin K.G."/>
        </authorList>
    </citation>
    <scope>NUCLEOTIDE SEQUENCE [LARGE SCALE GENOMIC DNA]</scope>
    <source>
        <strain evidence="2">DSM 12597 / MM 739</strain>
    </source>
</reference>
<accession>C6A356</accession>
<dbReference type="Proteomes" id="UP000009079">
    <property type="component" value="Chromosome"/>
</dbReference>
<proteinExistence type="predicted"/>
<organism evidence="1 2">
    <name type="scientific">Thermococcus sibiricus (strain DSM 12597 / MM 739)</name>
    <dbReference type="NCBI Taxonomy" id="604354"/>
    <lineage>
        <taxon>Archaea</taxon>
        <taxon>Methanobacteriati</taxon>
        <taxon>Methanobacteriota</taxon>
        <taxon>Thermococci</taxon>
        <taxon>Thermococcales</taxon>
        <taxon>Thermococcaceae</taxon>
        <taxon>Thermococcus</taxon>
    </lineage>
</organism>
<dbReference type="HOGENOM" id="CLU_3094321_0_0_2"/>
<evidence type="ECO:0000313" key="2">
    <source>
        <dbReference type="Proteomes" id="UP000009079"/>
    </source>
</evidence>
<dbReference type="KEGG" id="tsi:TSIB_0993"/>
<sequence>MNGNIFKFYARLTILKAKVLNMILQVSVVMNMPLIFEVKGRKFLAKVLWNN</sequence>
<dbReference type="AlphaFoldDB" id="C6A356"/>
<evidence type="ECO:0000313" key="1">
    <source>
        <dbReference type="EMBL" id="ACS90051.1"/>
    </source>
</evidence>
<keyword evidence="2" id="KW-1185">Reference proteome</keyword>
<name>C6A356_THESM</name>
<gene>
    <name evidence="1" type="ordered locus">TSIB_0993</name>
</gene>
<dbReference type="EMBL" id="CP001463">
    <property type="protein sequence ID" value="ACS90051.1"/>
    <property type="molecule type" value="Genomic_DNA"/>
</dbReference>
<dbReference type="STRING" id="604354.TSIB_0993"/>